<dbReference type="InterPro" id="IPR023198">
    <property type="entry name" value="PGP-like_dom2"/>
</dbReference>
<name>A0A9W4XY51_9PLEO</name>
<protein>
    <recommendedName>
        <fullName evidence="5">Haloacid dehalogenase</fullName>
    </recommendedName>
</protein>
<dbReference type="InterPro" id="IPR006328">
    <property type="entry name" value="2-HAD"/>
</dbReference>
<comment type="similarity">
    <text evidence="1">Belongs to the HAD-like hydrolase superfamily. S-2-haloalkanoic acid dehalogenase family.</text>
</comment>
<dbReference type="InterPro" id="IPR051540">
    <property type="entry name" value="S-2-haloacid_dehalogenase"/>
</dbReference>
<dbReference type="PRINTS" id="PR00413">
    <property type="entry name" value="HADHALOGNASE"/>
</dbReference>
<dbReference type="Gene3D" id="1.10.150.240">
    <property type="entry name" value="Putative phosphatase, domain 2"/>
    <property type="match status" value="1"/>
</dbReference>
<dbReference type="SUPFAM" id="SSF56784">
    <property type="entry name" value="HAD-like"/>
    <property type="match status" value="1"/>
</dbReference>
<proteinExistence type="inferred from homology"/>
<dbReference type="GO" id="GO:0019120">
    <property type="term" value="F:hydrolase activity, acting on acid halide bonds, in C-halide compounds"/>
    <property type="evidence" value="ECO:0007669"/>
    <property type="project" value="InterPro"/>
</dbReference>
<keyword evidence="4" id="KW-1185">Reference proteome</keyword>
<accession>A0A9W4XY51</accession>
<evidence type="ECO:0000256" key="2">
    <source>
        <dbReference type="ARBA" id="ARBA00022801"/>
    </source>
</evidence>
<gene>
    <name evidence="3" type="ORF">PDIGIT_LOCUS12222</name>
</gene>
<dbReference type="InterPro" id="IPR023214">
    <property type="entry name" value="HAD_sf"/>
</dbReference>
<dbReference type="GO" id="GO:0016791">
    <property type="term" value="F:phosphatase activity"/>
    <property type="evidence" value="ECO:0007669"/>
    <property type="project" value="UniProtKB-ARBA"/>
</dbReference>
<dbReference type="AlphaFoldDB" id="A0A9W4XY51"/>
<comment type="caution">
    <text evidence="3">The sequence shown here is derived from an EMBL/GenBank/DDBJ whole genome shotgun (WGS) entry which is preliminary data.</text>
</comment>
<reference evidence="3" key="1">
    <citation type="submission" date="2023-01" db="EMBL/GenBank/DDBJ databases">
        <authorList>
            <person name="Van Ghelder C."/>
            <person name="Rancurel C."/>
        </authorList>
    </citation>
    <scope>NUCLEOTIDE SEQUENCE</scope>
    <source>
        <strain evidence="3">CNCM I-4278</strain>
    </source>
</reference>
<dbReference type="NCBIfam" id="TIGR01493">
    <property type="entry name" value="HAD-SF-IA-v2"/>
    <property type="match status" value="1"/>
</dbReference>
<sequence length="247" mass="26816">MPDQSSPSNKTVLAFDVYGTLLSTESIARQLGSYIGQEKAPSVAAEWRRLQLEYTFRCNSMDTYMPFSTVTLGALRHALSLSSLSLPSSVLQSLLEAYNSLDTFPDVAPLLSSLTTSSSFYPVLFSNGTHSMIHTSLTSSPSLSPHAHLFADIVVVEEVRRFKPHPDVYAHLCERVGKEARRGEVWLVSGNAFDVVGAARFGMKTAWVDRGGGGWVDCLGADEGWRPDVVVKGVGEVVGAVDRFLAS</sequence>
<dbReference type="Pfam" id="PF00702">
    <property type="entry name" value="Hydrolase"/>
    <property type="match status" value="1"/>
</dbReference>
<dbReference type="SFLD" id="SFLDG01129">
    <property type="entry name" value="C1.5:_HAD__Beta-PGM__Phosphata"/>
    <property type="match status" value="1"/>
</dbReference>
<evidence type="ECO:0000313" key="4">
    <source>
        <dbReference type="Proteomes" id="UP001152607"/>
    </source>
</evidence>
<dbReference type="InterPro" id="IPR006439">
    <property type="entry name" value="HAD-SF_hydro_IA"/>
</dbReference>
<dbReference type="Gene3D" id="3.40.50.1000">
    <property type="entry name" value="HAD superfamily/HAD-like"/>
    <property type="match status" value="1"/>
</dbReference>
<evidence type="ECO:0000313" key="3">
    <source>
        <dbReference type="EMBL" id="CAI6339082.1"/>
    </source>
</evidence>
<dbReference type="InterPro" id="IPR036412">
    <property type="entry name" value="HAD-like_sf"/>
</dbReference>
<dbReference type="PANTHER" id="PTHR43316">
    <property type="entry name" value="HYDROLASE, HALOACID DELAHOGENASE-RELATED"/>
    <property type="match status" value="1"/>
</dbReference>
<evidence type="ECO:0000256" key="1">
    <source>
        <dbReference type="ARBA" id="ARBA00008106"/>
    </source>
</evidence>
<dbReference type="PANTHER" id="PTHR43316:SF3">
    <property type="entry name" value="HALOACID DEHALOGENASE, TYPE II (AFU_ORTHOLOGUE AFUA_2G07750)-RELATED"/>
    <property type="match status" value="1"/>
</dbReference>
<keyword evidence="2" id="KW-0378">Hydrolase</keyword>
<dbReference type="Proteomes" id="UP001152607">
    <property type="component" value="Unassembled WGS sequence"/>
</dbReference>
<dbReference type="OrthoDB" id="3256520at2759"/>
<dbReference type="SFLD" id="SFLDS00003">
    <property type="entry name" value="Haloacid_Dehalogenase"/>
    <property type="match status" value="1"/>
</dbReference>
<dbReference type="EMBL" id="CAOQHR010000008">
    <property type="protein sequence ID" value="CAI6339082.1"/>
    <property type="molecule type" value="Genomic_DNA"/>
</dbReference>
<organism evidence="3 4">
    <name type="scientific">Periconia digitata</name>
    <dbReference type="NCBI Taxonomy" id="1303443"/>
    <lineage>
        <taxon>Eukaryota</taxon>
        <taxon>Fungi</taxon>
        <taxon>Dikarya</taxon>
        <taxon>Ascomycota</taxon>
        <taxon>Pezizomycotina</taxon>
        <taxon>Dothideomycetes</taxon>
        <taxon>Pleosporomycetidae</taxon>
        <taxon>Pleosporales</taxon>
        <taxon>Massarineae</taxon>
        <taxon>Periconiaceae</taxon>
        <taxon>Periconia</taxon>
    </lineage>
</organism>
<dbReference type="NCBIfam" id="TIGR01428">
    <property type="entry name" value="HAD_type_II"/>
    <property type="match status" value="1"/>
</dbReference>
<evidence type="ECO:0008006" key="5">
    <source>
        <dbReference type="Google" id="ProtNLM"/>
    </source>
</evidence>